<proteinExistence type="predicted"/>
<feature type="transmembrane region" description="Helical" evidence="1">
    <location>
        <begin position="64"/>
        <end position="82"/>
    </location>
</feature>
<feature type="transmembrane region" description="Helical" evidence="1">
    <location>
        <begin position="5"/>
        <end position="23"/>
    </location>
</feature>
<dbReference type="Pfam" id="PF04892">
    <property type="entry name" value="VanZ"/>
    <property type="match status" value="1"/>
</dbReference>
<protein>
    <submittedName>
        <fullName evidence="3">VanZ family protein</fullName>
    </submittedName>
</protein>
<dbReference type="Proteomes" id="UP001165287">
    <property type="component" value="Unassembled WGS sequence"/>
</dbReference>
<accession>A0ABS7UZ58</accession>
<keyword evidence="1" id="KW-0812">Transmembrane</keyword>
<dbReference type="EMBL" id="JAIQUM010000101">
    <property type="protein sequence ID" value="MBZ5753327.1"/>
    <property type="molecule type" value="Genomic_DNA"/>
</dbReference>
<keyword evidence="4" id="KW-1185">Reference proteome</keyword>
<evidence type="ECO:0000313" key="3">
    <source>
        <dbReference type="EMBL" id="MBZ5753327.1"/>
    </source>
</evidence>
<dbReference type="InterPro" id="IPR006976">
    <property type="entry name" value="VanZ-like"/>
</dbReference>
<feature type="transmembrane region" description="Helical" evidence="1">
    <location>
        <begin position="143"/>
        <end position="160"/>
    </location>
</feature>
<feature type="transmembrane region" description="Helical" evidence="1">
    <location>
        <begin position="29"/>
        <end position="52"/>
    </location>
</feature>
<gene>
    <name evidence="3" type="ORF">K9V48_24650</name>
</gene>
<feature type="transmembrane region" description="Helical" evidence="1">
    <location>
        <begin position="102"/>
        <end position="131"/>
    </location>
</feature>
<dbReference type="PANTHER" id="PTHR36834:SF1">
    <property type="entry name" value="INTEGRAL MEMBRANE PROTEIN"/>
    <property type="match status" value="1"/>
</dbReference>
<organism evidence="3 4">
    <name type="scientific">Metabacillus rhizolycopersici</name>
    <dbReference type="NCBI Taxonomy" id="2875709"/>
    <lineage>
        <taxon>Bacteria</taxon>
        <taxon>Bacillati</taxon>
        <taxon>Bacillota</taxon>
        <taxon>Bacilli</taxon>
        <taxon>Bacillales</taxon>
        <taxon>Bacillaceae</taxon>
        <taxon>Metabacillus</taxon>
    </lineage>
</organism>
<keyword evidence="1" id="KW-1133">Transmembrane helix</keyword>
<keyword evidence="1" id="KW-0472">Membrane</keyword>
<evidence type="ECO:0000313" key="4">
    <source>
        <dbReference type="Proteomes" id="UP001165287"/>
    </source>
</evidence>
<dbReference type="RefSeq" id="WP_224141755.1">
    <property type="nucleotide sequence ID" value="NZ_JAIQUM010000101.1"/>
</dbReference>
<name>A0ABS7UZ58_9BACI</name>
<feature type="domain" description="VanZ-like" evidence="2">
    <location>
        <begin position="70"/>
        <end position="188"/>
    </location>
</feature>
<sequence length="195" mass="22647">MKKSIIQSLFYSQIAFLILLPIWMKLTVYLHPLVILVVWFSLFSLVLFCVFWVKKEKIKCSRHVLHALTFFYSIGLLILLFFRPNNQNYSDINLIPLNTILFYLSGTVDFLIAFYNLGANIGLFIPFGLYYVFLTKKPTIKQLLIITLFTISTIEGLQYITRRGSLDIDDLILNVLGVYIGYCIYPLIQKVVVIQ</sequence>
<evidence type="ECO:0000256" key="1">
    <source>
        <dbReference type="SAM" id="Phobius"/>
    </source>
</evidence>
<evidence type="ECO:0000259" key="2">
    <source>
        <dbReference type="Pfam" id="PF04892"/>
    </source>
</evidence>
<comment type="caution">
    <text evidence="3">The sequence shown here is derived from an EMBL/GenBank/DDBJ whole genome shotgun (WGS) entry which is preliminary data.</text>
</comment>
<dbReference type="InterPro" id="IPR053150">
    <property type="entry name" value="Teicoplanin_resist-assoc"/>
</dbReference>
<feature type="transmembrane region" description="Helical" evidence="1">
    <location>
        <begin position="172"/>
        <end position="188"/>
    </location>
</feature>
<reference evidence="3" key="1">
    <citation type="submission" date="2024-05" db="EMBL/GenBank/DDBJ databases">
        <title>Metabacillus sp. nov., isolated from the rhizosphere soil of tomato plants.</title>
        <authorList>
            <person name="Ma R."/>
        </authorList>
    </citation>
    <scope>NUCLEOTIDE SEQUENCE</scope>
    <source>
        <strain evidence="3">DBTR6</strain>
    </source>
</reference>
<dbReference type="PANTHER" id="PTHR36834">
    <property type="entry name" value="MEMBRANE PROTEIN-RELATED"/>
    <property type="match status" value="1"/>
</dbReference>